<dbReference type="RefSeq" id="WP_114044021.1">
    <property type="nucleotide sequence ID" value="NZ_CP025198.1"/>
</dbReference>
<keyword evidence="5" id="KW-1185">Reference proteome</keyword>
<evidence type="ECO:0000256" key="2">
    <source>
        <dbReference type="SAM" id="Phobius"/>
    </source>
</evidence>
<feature type="compositionally biased region" description="Polar residues" evidence="1">
    <location>
        <begin position="44"/>
        <end position="57"/>
    </location>
</feature>
<feature type="transmembrane region" description="Helical" evidence="2">
    <location>
        <begin position="107"/>
        <end position="128"/>
    </location>
</feature>
<dbReference type="NCBIfam" id="NF047619">
    <property type="entry name" value="NADase_discoid"/>
    <property type="match status" value="1"/>
</dbReference>
<feature type="region of interest" description="Disordered" evidence="1">
    <location>
        <begin position="1"/>
        <end position="104"/>
    </location>
</feature>
<dbReference type="SUPFAM" id="SSF49785">
    <property type="entry name" value="Galactose-binding domain-like"/>
    <property type="match status" value="1"/>
</dbReference>
<reference evidence="4 5" key="1">
    <citation type="submission" date="2017-12" db="EMBL/GenBank/DDBJ databases">
        <title>The whole genome sequence of the Acidipropionibacterium virtanenii sp. nov. type strain JS278.</title>
        <authorList>
            <person name="Laine P."/>
            <person name="Deptula P."/>
            <person name="Varmanen P."/>
            <person name="Auvinen P."/>
        </authorList>
    </citation>
    <scope>NUCLEOTIDE SEQUENCE [LARGE SCALE GENOMIC DNA]</scope>
    <source>
        <strain evidence="4 5">JS278</strain>
    </source>
</reference>
<evidence type="ECO:0000313" key="4">
    <source>
        <dbReference type="EMBL" id="AXE37931.1"/>
    </source>
</evidence>
<accession>A0A344URN3</accession>
<evidence type="ECO:0000256" key="1">
    <source>
        <dbReference type="SAM" id="MobiDB-lite"/>
    </source>
</evidence>
<dbReference type="KEGG" id="acij:JS278_00740"/>
<dbReference type="OrthoDB" id="3712014at2"/>
<dbReference type="InterPro" id="IPR057561">
    <property type="entry name" value="NADase_transloc"/>
</dbReference>
<keyword evidence="2" id="KW-1133">Transmembrane helix</keyword>
<feature type="compositionally biased region" description="Basic residues" evidence="1">
    <location>
        <begin position="90"/>
        <end position="104"/>
    </location>
</feature>
<protein>
    <recommendedName>
        <fullName evidence="3">NAD glycohydrolase translocation F5/8 type C domain-containing protein</fullName>
    </recommendedName>
</protein>
<dbReference type="Pfam" id="PF25302">
    <property type="entry name" value="NADase_transloc"/>
    <property type="match status" value="1"/>
</dbReference>
<proteinExistence type="predicted"/>
<feature type="compositionally biased region" description="Basic and acidic residues" evidence="1">
    <location>
        <begin position="8"/>
        <end position="42"/>
    </location>
</feature>
<keyword evidence="2" id="KW-0472">Membrane</keyword>
<organism evidence="4 5">
    <name type="scientific">Acidipropionibacterium virtanenii</name>
    <dbReference type="NCBI Taxonomy" id="2057246"/>
    <lineage>
        <taxon>Bacteria</taxon>
        <taxon>Bacillati</taxon>
        <taxon>Actinomycetota</taxon>
        <taxon>Actinomycetes</taxon>
        <taxon>Propionibacteriales</taxon>
        <taxon>Propionibacteriaceae</taxon>
        <taxon>Acidipropionibacterium</taxon>
    </lineage>
</organism>
<name>A0A344URN3_9ACTN</name>
<dbReference type="Proteomes" id="UP000251995">
    <property type="component" value="Chromosome"/>
</dbReference>
<dbReference type="EMBL" id="CP025198">
    <property type="protein sequence ID" value="AXE37931.1"/>
    <property type="molecule type" value="Genomic_DNA"/>
</dbReference>
<evidence type="ECO:0000313" key="5">
    <source>
        <dbReference type="Proteomes" id="UP000251995"/>
    </source>
</evidence>
<sequence length="317" mass="33545">MPTDLPDEWFRPSRPEGDGAGELDRLADQARSDSEEGPDHRPFSPSSSSTADGSQEATDPGARTLDPESTGRLSLGGLDDEGPSVVVGHAPRRGSHSRGHGRRGPRWPLLILGLTLALVLGLILGSLARKARSSESHISPVGNSIMAPQTTEAQPWRGSTRIVSGVSAEASCVTAPALDEMGRQVRYPAANAVDGNRSTAWRCDGEAIGQRVTLEVPSGTRLVGVGIINGYAKNSGGTDLYHEYRRVLKVRWTLPGGSWFTQDLTDGNEGVQGLKISPHVVRGPVVMTILASSSPGMPGEGTRDAILVSEIQLYTSS</sequence>
<gene>
    <name evidence="4" type="ORF">JS278_00740</name>
</gene>
<dbReference type="AlphaFoldDB" id="A0A344URN3"/>
<dbReference type="InterPro" id="IPR008979">
    <property type="entry name" value="Galactose-bd-like_sf"/>
</dbReference>
<keyword evidence="2" id="KW-0812">Transmembrane</keyword>
<feature type="domain" description="NAD glycohydrolase translocation F5/8 type C" evidence="3">
    <location>
        <begin position="182"/>
        <end position="289"/>
    </location>
</feature>
<evidence type="ECO:0000259" key="3">
    <source>
        <dbReference type="Pfam" id="PF25302"/>
    </source>
</evidence>